<comment type="similarity">
    <text evidence="2">Belongs to the glycosyl hydrolase 20 family.</text>
</comment>
<sequence>MNVRTILTTFYAVLFVFVAFSCKAPKTKTLPVYDQGVHVIPVPMELTEVEGEKPFVLGKSTSFVVNGEEAKTIAEFIVAKMRKSTGLELSVREGDKAPKGSIYLALDANLELKNEGYTLHSTHNSVQIIGKTAHGLWNGVMTLLQLLPAEIESPNRVDTILWEMPAVSIKDEPRFKYRGVHLDPSRHFLTVEDVKRQIDVIALFKINRLHWHLTDDQGWRIEIKKYPKLTEIGSKRIEGDGTEYGGFYTQEDIKEVVEYAQKHFITIVPEIEMPGHAMAALTAYPELACFPREFKVRNIWGVEPDVYCAGKEEVFAFIEDVIAEVAPLFPGEYFHIGGDECPKDRWEVCPNCKKRMQEEKLKNTHELQSYFVQRAGKILEKHGKRMIGWDEILEGGLAPSATVMSWRGEDGGIEAANMNHNVIMTPNSGGLYIDHYQGDSKIEPVAIGGYSTLSKVYSYEPLPEKLNADKHQYIMGAQCNLWSEYFYTTPIMEYRAYPRAIALAEVTWSAKKNKDFENFCKRLDNAFVRLDHHKVNYHIPLPEQPNGSINFVAFIDETKLELKTTRPVKMVYALGEEELTANSTEYTEPIVIKENTIVKTASVLPSGKLSEVRTITFEKQQPAASAEVENKKPGLHTQTIMGDFYTAMDIPENSKGTEGVIKGLNELINDGMKNSIDEVKRKAVIATGYVMIPKDGVYYFSTNNDQFWIDGVKLIDNGDEVKKFSRHDSSRALKAGLHPIKIVWVGAITGGWPTYWNDGSVSFKMASDKDYTKIGNDMLFF</sequence>
<dbReference type="GO" id="GO:0030203">
    <property type="term" value="P:glycosaminoglycan metabolic process"/>
    <property type="evidence" value="ECO:0007669"/>
    <property type="project" value="TreeGrafter"/>
</dbReference>
<evidence type="ECO:0000256" key="2">
    <source>
        <dbReference type="ARBA" id="ARBA00006285"/>
    </source>
</evidence>
<dbReference type="InterPro" id="IPR029018">
    <property type="entry name" value="Hex-like_dom2"/>
</dbReference>
<dbReference type="AlphaFoldDB" id="A0A0A2EC19"/>
<dbReference type="InterPro" id="IPR015883">
    <property type="entry name" value="Glyco_hydro_20_cat"/>
</dbReference>
<feature type="domain" description="PA14" evidence="7">
    <location>
        <begin position="636"/>
        <end position="769"/>
    </location>
</feature>
<dbReference type="GO" id="GO:0004563">
    <property type="term" value="F:beta-N-acetylhexosaminidase activity"/>
    <property type="evidence" value="ECO:0007669"/>
    <property type="project" value="UniProtKB-EC"/>
</dbReference>
<dbReference type="PANTHER" id="PTHR22600">
    <property type="entry name" value="BETA-HEXOSAMINIDASE"/>
    <property type="match status" value="1"/>
</dbReference>
<organism evidence="8 9">
    <name type="scientific">Porphyromonas macacae</name>
    <dbReference type="NCBI Taxonomy" id="28115"/>
    <lineage>
        <taxon>Bacteria</taxon>
        <taxon>Pseudomonadati</taxon>
        <taxon>Bacteroidota</taxon>
        <taxon>Bacteroidia</taxon>
        <taxon>Bacteroidales</taxon>
        <taxon>Porphyromonadaceae</taxon>
        <taxon>Porphyromonas</taxon>
    </lineage>
</organism>
<dbReference type="PANTHER" id="PTHR22600:SF57">
    <property type="entry name" value="BETA-N-ACETYLHEXOSAMINIDASE"/>
    <property type="match status" value="1"/>
</dbReference>
<dbReference type="Gene3D" id="3.20.20.80">
    <property type="entry name" value="Glycosidases"/>
    <property type="match status" value="1"/>
</dbReference>
<gene>
    <name evidence="8" type="ORF">HQ47_03575</name>
</gene>
<proteinExistence type="inferred from homology"/>
<dbReference type="Gene3D" id="3.90.182.10">
    <property type="entry name" value="Toxin - Anthrax Protective Antigen,domain 1"/>
    <property type="match status" value="1"/>
</dbReference>
<dbReference type="SMART" id="SM00758">
    <property type="entry name" value="PA14"/>
    <property type="match status" value="1"/>
</dbReference>
<dbReference type="SUPFAM" id="SSF55545">
    <property type="entry name" value="beta-N-acetylhexosaminidase-like domain"/>
    <property type="match status" value="1"/>
</dbReference>
<dbReference type="SUPFAM" id="SSF56988">
    <property type="entry name" value="Anthrax protective antigen"/>
    <property type="match status" value="1"/>
</dbReference>
<comment type="caution">
    <text evidence="8">The sequence shown here is derived from an EMBL/GenBank/DDBJ whole genome shotgun (WGS) entry which is preliminary data.</text>
</comment>
<dbReference type="InterPro" id="IPR026876">
    <property type="entry name" value="Fn3_assoc_repeat"/>
</dbReference>
<dbReference type="SUPFAM" id="SSF51445">
    <property type="entry name" value="(Trans)glycosidases"/>
    <property type="match status" value="1"/>
</dbReference>
<evidence type="ECO:0000259" key="7">
    <source>
        <dbReference type="SMART" id="SM00758"/>
    </source>
</evidence>
<dbReference type="eggNOG" id="COG3525">
    <property type="taxonomic scope" value="Bacteria"/>
</dbReference>
<dbReference type="PRINTS" id="PR00738">
    <property type="entry name" value="GLHYDRLASE20"/>
</dbReference>
<dbReference type="Pfam" id="PF02838">
    <property type="entry name" value="Glyco_hydro_20b"/>
    <property type="match status" value="1"/>
</dbReference>
<keyword evidence="4" id="KW-0378">Hydrolase</keyword>
<evidence type="ECO:0000313" key="8">
    <source>
        <dbReference type="EMBL" id="KGN75000.1"/>
    </source>
</evidence>
<keyword evidence="5" id="KW-0326">Glycosidase</keyword>
<dbReference type="Pfam" id="PF07691">
    <property type="entry name" value="PA14"/>
    <property type="match status" value="1"/>
</dbReference>
<dbReference type="OrthoDB" id="1090159at2"/>
<dbReference type="Pfam" id="PF00728">
    <property type="entry name" value="Glyco_hydro_20"/>
    <property type="match status" value="1"/>
</dbReference>
<dbReference type="GO" id="GO:0016020">
    <property type="term" value="C:membrane"/>
    <property type="evidence" value="ECO:0007669"/>
    <property type="project" value="TreeGrafter"/>
</dbReference>
<dbReference type="EC" id="3.2.1.52" evidence="3"/>
<name>A0A0A2EC19_9PORP</name>
<feature type="active site" description="Proton donor" evidence="6">
    <location>
        <position position="340"/>
    </location>
</feature>
<dbReference type="InterPro" id="IPR015882">
    <property type="entry name" value="HEX_bac_N"/>
</dbReference>
<dbReference type="Pfam" id="PF13287">
    <property type="entry name" value="Fn3_assoc"/>
    <property type="match status" value="1"/>
</dbReference>
<dbReference type="Proteomes" id="UP000030103">
    <property type="component" value="Unassembled WGS sequence"/>
</dbReference>
<keyword evidence="9" id="KW-1185">Reference proteome</keyword>
<accession>A0A0A2EC19</accession>
<dbReference type="Gene3D" id="3.30.379.10">
    <property type="entry name" value="Chitobiase/beta-hexosaminidase domain 2-like"/>
    <property type="match status" value="1"/>
</dbReference>
<evidence type="ECO:0000256" key="4">
    <source>
        <dbReference type="ARBA" id="ARBA00022801"/>
    </source>
</evidence>
<dbReference type="InterPro" id="IPR011658">
    <property type="entry name" value="PA14_dom"/>
</dbReference>
<protein>
    <recommendedName>
        <fullName evidence="3">beta-N-acetylhexosaminidase</fullName>
        <ecNumber evidence="3">3.2.1.52</ecNumber>
    </recommendedName>
</protein>
<dbReference type="GO" id="GO:0005975">
    <property type="term" value="P:carbohydrate metabolic process"/>
    <property type="evidence" value="ECO:0007669"/>
    <property type="project" value="InterPro"/>
</dbReference>
<evidence type="ECO:0000256" key="3">
    <source>
        <dbReference type="ARBA" id="ARBA00012663"/>
    </source>
</evidence>
<evidence type="ECO:0000256" key="5">
    <source>
        <dbReference type="ARBA" id="ARBA00023295"/>
    </source>
</evidence>
<reference evidence="8 9" key="1">
    <citation type="submission" date="2014-09" db="EMBL/GenBank/DDBJ databases">
        <title>Draft Genome Sequence of Porphyromonas macacae COT-192_OH2859.</title>
        <authorList>
            <person name="Wallis C."/>
            <person name="Deusch O."/>
            <person name="O'Flynn C."/>
            <person name="Davis I."/>
            <person name="Horsfall A."/>
            <person name="Kirkwood N."/>
            <person name="Harris S."/>
            <person name="Eisen J.A."/>
            <person name="Coil D.A."/>
            <person name="Darling A.E."/>
            <person name="Jospin G."/>
            <person name="Alexiev A."/>
        </authorList>
    </citation>
    <scope>NUCLEOTIDE SEQUENCE [LARGE SCALE GENOMIC DNA]</scope>
    <source>
        <strain evidence="9">COT-192 OH2859</strain>
    </source>
</reference>
<dbReference type="InterPro" id="IPR017853">
    <property type="entry name" value="GH"/>
</dbReference>
<dbReference type="PROSITE" id="PS51257">
    <property type="entry name" value="PROKAR_LIPOPROTEIN"/>
    <property type="match status" value="1"/>
</dbReference>
<dbReference type="EMBL" id="JRFA01000009">
    <property type="protein sequence ID" value="KGN75000.1"/>
    <property type="molecule type" value="Genomic_DNA"/>
</dbReference>
<dbReference type="STRING" id="28115.HQ47_03575"/>
<dbReference type="RefSeq" id="WP_036873329.1">
    <property type="nucleotide sequence ID" value="NZ_JRFA01000009.1"/>
</dbReference>
<comment type="catalytic activity">
    <reaction evidence="1">
        <text>Hydrolysis of terminal non-reducing N-acetyl-D-hexosamine residues in N-acetyl-beta-D-hexosaminides.</text>
        <dbReference type="EC" id="3.2.1.52"/>
    </reaction>
</comment>
<dbReference type="CDD" id="cd06563">
    <property type="entry name" value="GH20_chitobiase-like"/>
    <property type="match status" value="1"/>
</dbReference>
<dbReference type="InterPro" id="IPR025705">
    <property type="entry name" value="Beta_hexosaminidase_sua/sub"/>
</dbReference>
<evidence type="ECO:0000313" key="9">
    <source>
        <dbReference type="Proteomes" id="UP000030103"/>
    </source>
</evidence>
<evidence type="ECO:0000256" key="6">
    <source>
        <dbReference type="PIRSR" id="PIRSR625705-1"/>
    </source>
</evidence>
<evidence type="ECO:0000256" key="1">
    <source>
        <dbReference type="ARBA" id="ARBA00001231"/>
    </source>
</evidence>